<reference evidence="3" key="1">
    <citation type="submission" date="2020-12" db="UniProtKB">
        <authorList>
            <consortium name="WormBaseParasite"/>
        </authorList>
    </citation>
    <scope>IDENTIFICATION</scope>
    <source>
        <strain evidence="3">MHco3</strain>
    </source>
</reference>
<organism evidence="2 3">
    <name type="scientific">Haemonchus contortus</name>
    <name type="common">Barber pole worm</name>
    <dbReference type="NCBI Taxonomy" id="6289"/>
    <lineage>
        <taxon>Eukaryota</taxon>
        <taxon>Metazoa</taxon>
        <taxon>Ecdysozoa</taxon>
        <taxon>Nematoda</taxon>
        <taxon>Chromadorea</taxon>
        <taxon>Rhabditida</taxon>
        <taxon>Rhabditina</taxon>
        <taxon>Rhabditomorpha</taxon>
        <taxon>Strongyloidea</taxon>
        <taxon>Trichostrongylidae</taxon>
        <taxon>Haemonchus</taxon>
    </lineage>
</organism>
<dbReference type="OrthoDB" id="6236007at2759"/>
<dbReference type="Gene3D" id="2.10.25.10">
    <property type="entry name" value="Laminin"/>
    <property type="match status" value="1"/>
</dbReference>
<evidence type="ECO:0000313" key="2">
    <source>
        <dbReference type="Proteomes" id="UP000025227"/>
    </source>
</evidence>
<feature type="chain" id="PRO_5029822126" evidence="1">
    <location>
        <begin position="20"/>
        <end position="218"/>
    </location>
</feature>
<accession>A0A7I4Y9X9</accession>
<dbReference type="AlphaFoldDB" id="A0A7I4Y9X9"/>
<feature type="signal peptide" evidence="1">
    <location>
        <begin position="1"/>
        <end position="19"/>
    </location>
</feature>
<keyword evidence="1" id="KW-0732">Signal</keyword>
<sequence>MIDRTIILSFVFVFFTVHAELLSCNNGQACPSPFVCQNGTCRYQQPVPCEDNGACPPGLFCYGLLPSCSPPPNPLACDQDGKCPLGFGCFQGICASQPLSPCGANNVCNQGFSCNNGSCVPVKTCPIPPTPVAGPGCNIITTWNEQTGCPTSECKTCPNNSMFTTCANLCPPKTCGNHKQFFPCFSLRCGGVRCQCNYNYVQLTNNIEQGCVKIEECP</sequence>
<dbReference type="WBParaSite" id="HCON_00067670-00001">
    <property type="protein sequence ID" value="HCON_00067670-00001"/>
    <property type="gene ID" value="HCON_00067670"/>
</dbReference>
<evidence type="ECO:0000256" key="1">
    <source>
        <dbReference type="SAM" id="SignalP"/>
    </source>
</evidence>
<evidence type="ECO:0000313" key="3">
    <source>
        <dbReference type="WBParaSite" id="HCON_00067670-00001"/>
    </source>
</evidence>
<keyword evidence="2" id="KW-1185">Reference proteome</keyword>
<name>A0A7I4Y9X9_HAECO</name>
<proteinExistence type="predicted"/>
<protein>
    <submittedName>
        <fullName evidence="3">CC domain-containing protein</fullName>
    </submittedName>
</protein>
<dbReference type="Proteomes" id="UP000025227">
    <property type="component" value="Unplaced"/>
</dbReference>